<evidence type="ECO:0000256" key="7">
    <source>
        <dbReference type="ARBA" id="ARBA00023157"/>
    </source>
</evidence>
<dbReference type="PROSITE" id="PS00134">
    <property type="entry name" value="TRYPSIN_HIS"/>
    <property type="match status" value="1"/>
</dbReference>
<evidence type="ECO:0000256" key="1">
    <source>
        <dbReference type="ARBA" id="ARBA00022670"/>
    </source>
</evidence>
<dbReference type="SMART" id="SM00020">
    <property type="entry name" value="Tryp_SPc"/>
    <property type="match status" value="1"/>
</dbReference>
<evidence type="ECO:0000256" key="10">
    <source>
        <dbReference type="SAM" id="SignalP"/>
    </source>
</evidence>
<dbReference type="GeneID" id="105226519"/>
<name>A0ABM3J1M6_BACDO</name>
<feature type="domain" description="Clip" evidence="12">
    <location>
        <begin position="202"/>
        <end position="254"/>
    </location>
</feature>
<dbReference type="PROSITE" id="PS50240">
    <property type="entry name" value="TRYPSIN_DOM"/>
    <property type="match status" value="1"/>
</dbReference>
<evidence type="ECO:0000313" key="13">
    <source>
        <dbReference type="Proteomes" id="UP001652620"/>
    </source>
</evidence>
<evidence type="ECO:0000256" key="4">
    <source>
        <dbReference type="ARBA" id="ARBA00022825"/>
    </source>
</evidence>
<dbReference type="InterPro" id="IPR043504">
    <property type="entry name" value="Peptidase_S1_PA_chymotrypsin"/>
</dbReference>
<evidence type="ECO:0000256" key="5">
    <source>
        <dbReference type="ARBA" id="ARBA00022837"/>
    </source>
</evidence>
<dbReference type="Pfam" id="PF12032">
    <property type="entry name" value="CLIP"/>
    <property type="match status" value="4"/>
</dbReference>
<evidence type="ECO:0000256" key="2">
    <source>
        <dbReference type="ARBA" id="ARBA00022729"/>
    </source>
</evidence>
<evidence type="ECO:0000259" key="11">
    <source>
        <dbReference type="PROSITE" id="PS50240"/>
    </source>
</evidence>
<dbReference type="PROSITE" id="PS51888">
    <property type="entry name" value="CLIP"/>
    <property type="match status" value="5"/>
</dbReference>
<accession>A0ABM3J1M6</accession>
<feature type="chain" id="PRO_5047472799" evidence="10">
    <location>
        <begin position="24"/>
        <end position="734"/>
    </location>
</feature>
<keyword evidence="7" id="KW-1015">Disulfide bond</keyword>
<dbReference type="InterPro" id="IPR001314">
    <property type="entry name" value="Peptidase_S1A"/>
</dbReference>
<feature type="domain" description="Clip" evidence="12">
    <location>
        <begin position="278"/>
        <end position="318"/>
    </location>
</feature>
<keyword evidence="5" id="KW-0106">Calcium</keyword>
<feature type="domain" description="Clip" evidence="12">
    <location>
        <begin position="349"/>
        <end position="402"/>
    </location>
</feature>
<keyword evidence="3 9" id="KW-0378">Hydrolase</keyword>
<dbReference type="PRINTS" id="PR00722">
    <property type="entry name" value="CHYMOTRYPSIN"/>
</dbReference>
<dbReference type="InterPro" id="IPR050127">
    <property type="entry name" value="Serine_Proteases_S1"/>
</dbReference>
<dbReference type="PROSITE" id="PS00135">
    <property type="entry name" value="TRYPSIN_SER"/>
    <property type="match status" value="1"/>
</dbReference>
<dbReference type="CDD" id="cd00190">
    <property type="entry name" value="Tryp_SPc"/>
    <property type="match status" value="1"/>
</dbReference>
<dbReference type="InterPro" id="IPR022700">
    <property type="entry name" value="CLIP"/>
</dbReference>
<protein>
    <submittedName>
        <fullName evidence="14">Uncharacterized protein LOC105226519</fullName>
    </submittedName>
</protein>
<dbReference type="SMART" id="SM00680">
    <property type="entry name" value="CLIP"/>
    <property type="match status" value="5"/>
</dbReference>
<feature type="domain" description="Clip" evidence="12">
    <location>
        <begin position="27"/>
        <end position="80"/>
    </location>
</feature>
<dbReference type="InterPro" id="IPR009003">
    <property type="entry name" value="Peptidase_S1_PA"/>
</dbReference>
<keyword evidence="4 9" id="KW-0720">Serine protease</keyword>
<dbReference type="InterPro" id="IPR018114">
    <property type="entry name" value="TRYPSIN_HIS"/>
</dbReference>
<evidence type="ECO:0000313" key="14">
    <source>
        <dbReference type="RefSeq" id="XP_049303148.1"/>
    </source>
</evidence>
<feature type="domain" description="Clip" evidence="12">
    <location>
        <begin position="100"/>
        <end position="153"/>
    </location>
</feature>
<dbReference type="InterPro" id="IPR033116">
    <property type="entry name" value="TRYPSIN_SER"/>
</dbReference>
<feature type="signal peptide" evidence="10">
    <location>
        <begin position="1"/>
        <end position="23"/>
    </location>
</feature>
<evidence type="ECO:0000259" key="12">
    <source>
        <dbReference type="PROSITE" id="PS51888"/>
    </source>
</evidence>
<dbReference type="Gene3D" id="2.40.10.10">
    <property type="entry name" value="Trypsin-like serine proteases"/>
    <property type="match status" value="2"/>
</dbReference>
<keyword evidence="2 10" id="KW-0732">Signal</keyword>
<keyword evidence="6" id="KW-0865">Zymogen</keyword>
<reference evidence="14" key="2">
    <citation type="submission" date="2025-08" db="UniProtKB">
        <authorList>
            <consortium name="RefSeq"/>
        </authorList>
    </citation>
    <scope>IDENTIFICATION</scope>
    <source>
        <tissue evidence="14">Adult</tissue>
    </source>
</reference>
<dbReference type="InterPro" id="IPR038565">
    <property type="entry name" value="CLIP_sf"/>
</dbReference>
<reference evidence="13" key="1">
    <citation type="submission" date="2025-05" db="UniProtKB">
        <authorList>
            <consortium name="RefSeq"/>
        </authorList>
    </citation>
    <scope>NUCLEOTIDE SEQUENCE [LARGE SCALE GENOMIC DNA]</scope>
</reference>
<dbReference type="InterPro" id="IPR001254">
    <property type="entry name" value="Trypsin_dom"/>
</dbReference>
<organism evidence="13 14">
    <name type="scientific">Bactrocera dorsalis</name>
    <name type="common">Oriental fruit fly</name>
    <name type="synonym">Dacus dorsalis</name>
    <dbReference type="NCBI Taxonomy" id="27457"/>
    <lineage>
        <taxon>Eukaryota</taxon>
        <taxon>Metazoa</taxon>
        <taxon>Ecdysozoa</taxon>
        <taxon>Arthropoda</taxon>
        <taxon>Hexapoda</taxon>
        <taxon>Insecta</taxon>
        <taxon>Pterygota</taxon>
        <taxon>Neoptera</taxon>
        <taxon>Endopterygota</taxon>
        <taxon>Diptera</taxon>
        <taxon>Brachycera</taxon>
        <taxon>Muscomorpha</taxon>
        <taxon>Tephritoidea</taxon>
        <taxon>Tephritidae</taxon>
        <taxon>Bactrocera</taxon>
        <taxon>Bactrocera</taxon>
    </lineage>
</organism>
<dbReference type="Gene3D" id="3.30.1640.30">
    <property type="match status" value="4"/>
</dbReference>
<sequence>MELFLRKAISLFCVLCVITGARGEYVSCMTPSGHKGNCIPLNGCPNLSRLANNPRRTWEQRDYLQNSLCGPVTNNPFVCCPEQKPPPLGSIETSPEIENFCETPDGKTGNCVLLKTCGVLLDLLRKTSLTNSQMSHLKKSKCGNANGQVLVCCPETESTTQTVHQKTISTTTPKHNTAITIHPKTISKPTVHIAMNPLGNESCRTPDHKLGVCIEIEECPPLKKIILKDAITKNEYNLLVNSKCGEYGSPKICCPQQDDALSAPGKMLSRNFVFPGSECRAANGVPGICKMSKDCPNAKEFEQNSQCGYLGADSQICCPINLLENDLNFPTTTEITRLPISTTLLAEVSCRTPVNKPGKCISIKSCSTLLEIVTKQDRTPIETMFLQQSQCGYDNGEFMVCCPETKSRTPTALHTTEATTATTPTPVTISPFTLRAPTPVTISPITSTSGPHVEPPKENTNKWTNEPGCGAAPLQNRIYGGNVVHIDEYTWAARIIYVDSDNNNDMFCGGSLINKNYVLTAAHCVVMPEGKDDWYVKGVRLGEWNTTAEKDCEYFSNNYVLCAPLPVDIDILEHIVHPMYNKKKFNYDIALLKLEESVTYTDFIKPICLPSLPADQQTINYENKSVEIVGWGKTESREHSEIKLKAHLEVKDINKCGLRRGATENQICAKGEVGTDSCNGDSGGPLMLWQEPAYYLIGLISFGSGGQCGDIQTNGIYMRIVNFMDWIAENTQHS</sequence>
<dbReference type="Proteomes" id="UP001652620">
    <property type="component" value="Chromosome 2"/>
</dbReference>
<dbReference type="PANTHER" id="PTHR24264:SF54">
    <property type="entry name" value="PEPTIDASE S1 DOMAIN-CONTAINING PROTEIN"/>
    <property type="match status" value="1"/>
</dbReference>
<dbReference type="RefSeq" id="XP_049303148.1">
    <property type="nucleotide sequence ID" value="XM_049447191.1"/>
</dbReference>
<keyword evidence="13" id="KW-1185">Reference proteome</keyword>
<evidence type="ECO:0000256" key="6">
    <source>
        <dbReference type="ARBA" id="ARBA00023145"/>
    </source>
</evidence>
<gene>
    <name evidence="14" type="primary">LOC105226519</name>
</gene>
<feature type="domain" description="Peptidase S1" evidence="11">
    <location>
        <begin position="478"/>
        <end position="732"/>
    </location>
</feature>
<dbReference type="Pfam" id="PF00089">
    <property type="entry name" value="Trypsin"/>
    <property type="match status" value="1"/>
</dbReference>
<evidence type="ECO:0000256" key="3">
    <source>
        <dbReference type="ARBA" id="ARBA00022801"/>
    </source>
</evidence>
<dbReference type="SUPFAM" id="SSF50494">
    <property type="entry name" value="Trypsin-like serine proteases"/>
    <property type="match status" value="1"/>
</dbReference>
<comment type="similarity">
    <text evidence="8">Belongs to the peptidase S1 family. CLIP subfamily.</text>
</comment>
<dbReference type="PANTHER" id="PTHR24264">
    <property type="entry name" value="TRYPSIN-RELATED"/>
    <property type="match status" value="1"/>
</dbReference>
<proteinExistence type="inferred from homology"/>
<evidence type="ECO:0000256" key="8">
    <source>
        <dbReference type="ARBA" id="ARBA00024195"/>
    </source>
</evidence>
<evidence type="ECO:0000256" key="9">
    <source>
        <dbReference type="RuleBase" id="RU363034"/>
    </source>
</evidence>
<keyword evidence="1 9" id="KW-0645">Protease</keyword>